<keyword evidence="2" id="KW-1185">Reference proteome</keyword>
<dbReference type="Proteomes" id="UP001501771">
    <property type="component" value="Unassembled WGS sequence"/>
</dbReference>
<protein>
    <recommendedName>
        <fullName evidence="3">PPM-type phosphatase domain-containing protein</fullName>
    </recommendedName>
</protein>
<sequence>MLDGVTDKSGFTYEHGGTTETSGRFAALVVSEALARLDATGEAPDAAAAVSFIGGRLDDAVREQRPSLAREQRPACALVVYSAPRHEVWRVGDCSWLFDGVAHSGHLAFDDLTAGLRRTVTQVHLEDGWAVEHLAARDPGRTAIQGLLEMQGMFANRDHELGYGAITGTPVPDRFLEVDALDGSGVLVLTSDGYPEIVGDREASDRRLTELLGSDPLCIGALLGTKAPAPGAASYDDRTWVSLRV</sequence>
<accession>A0ABP5LVJ6</accession>
<dbReference type="EMBL" id="BAAAQR010000012">
    <property type="protein sequence ID" value="GAA2152264.1"/>
    <property type="molecule type" value="Genomic_DNA"/>
</dbReference>
<comment type="caution">
    <text evidence="1">The sequence shown here is derived from an EMBL/GenBank/DDBJ whole genome shotgun (WGS) entry which is preliminary data.</text>
</comment>
<name>A0ABP5LVJ6_9ACTN</name>
<evidence type="ECO:0008006" key="3">
    <source>
        <dbReference type="Google" id="ProtNLM"/>
    </source>
</evidence>
<evidence type="ECO:0000313" key="1">
    <source>
        <dbReference type="EMBL" id="GAA2152264.1"/>
    </source>
</evidence>
<proteinExistence type="predicted"/>
<reference evidence="2" key="1">
    <citation type="journal article" date="2019" name="Int. J. Syst. Evol. Microbiol.">
        <title>The Global Catalogue of Microorganisms (GCM) 10K type strain sequencing project: providing services to taxonomists for standard genome sequencing and annotation.</title>
        <authorList>
            <consortium name="The Broad Institute Genomics Platform"/>
            <consortium name="The Broad Institute Genome Sequencing Center for Infectious Disease"/>
            <person name="Wu L."/>
            <person name="Ma J."/>
        </authorList>
    </citation>
    <scope>NUCLEOTIDE SEQUENCE [LARGE SCALE GENOMIC DNA]</scope>
    <source>
        <strain evidence="2">JCM 16022</strain>
    </source>
</reference>
<gene>
    <name evidence="1" type="ORF">GCM10009844_35440</name>
</gene>
<organism evidence="1 2">
    <name type="scientific">Nocardioides koreensis</name>
    <dbReference type="NCBI Taxonomy" id="433651"/>
    <lineage>
        <taxon>Bacteria</taxon>
        <taxon>Bacillati</taxon>
        <taxon>Actinomycetota</taxon>
        <taxon>Actinomycetes</taxon>
        <taxon>Propionibacteriales</taxon>
        <taxon>Nocardioidaceae</taxon>
        <taxon>Nocardioides</taxon>
    </lineage>
</organism>
<evidence type="ECO:0000313" key="2">
    <source>
        <dbReference type="Proteomes" id="UP001501771"/>
    </source>
</evidence>